<dbReference type="AlphaFoldDB" id="A0A9P3TY47"/>
<reference evidence="1" key="1">
    <citation type="journal article" date="2018" name="Genome Biol.">
        <title>SKESA: strategic k-mer extension for scrupulous assemblies.</title>
        <authorList>
            <person name="Souvorov A."/>
            <person name="Agarwala R."/>
            <person name="Lipman D.J."/>
        </authorList>
    </citation>
    <scope>NUCLEOTIDE SEQUENCE</scope>
    <source>
        <strain evidence="1">Clostridioides</strain>
    </source>
</reference>
<reference evidence="1" key="2">
    <citation type="submission" date="2021-06" db="EMBL/GenBank/DDBJ databases">
        <authorList>
            <consortium name="NCBI Pathogen Detection Project"/>
        </authorList>
    </citation>
    <scope>NUCLEOTIDE SEQUENCE</scope>
    <source>
        <strain evidence="1">Clostridioides</strain>
    </source>
</reference>
<dbReference type="Proteomes" id="UP000879542">
    <property type="component" value="Unassembled WGS sequence"/>
</dbReference>
<organism evidence="1 2">
    <name type="scientific">Clostridioides difficile</name>
    <name type="common">Peptoclostridium difficile</name>
    <dbReference type="NCBI Taxonomy" id="1496"/>
    <lineage>
        <taxon>Bacteria</taxon>
        <taxon>Bacillati</taxon>
        <taxon>Bacillota</taxon>
        <taxon>Clostridia</taxon>
        <taxon>Peptostreptococcales</taxon>
        <taxon>Peptostreptococcaceae</taxon>
        <taxon>Clostridioides</taxon>
    </lineage>
</organism>
<name>A0A9P3TY47_CLODI</name>
<proteinExistence type="predicted"/>
<protein>
    <submittedName>
        <fullName evidence="1">Uncharacterized protein</fullName>
    </submittedName>
</protein>
<comment type="caution">
    <text evidence="1">The sequence shown here is derived from an EMBL/GenBank/DDBJ whole genome shotgun (WGS) entry which is preliminary data.</text>
</comment>
<gene>
    <name evidence="1" type="ORF">KRQ00_001860</name>
</gene>
<dbReference type="RefSeq" id="WP_003427545.1">
    <property type="nucleotide sequence ID" value="NZ_AP025558.1"/>
</dbReference>
<dbReference type="EMBL" id="DAEQIJ010000007">
    <property type="protein sequence ID" value="HBH2620098.1"/>
    <property type="molecule type" value="Genomic_DNA"/>
</dbReference>
<accession>A0A9P3TY47</accession>
<sequence>MSINNNINKIRNLDIQLAKYDCISRMSAKETSKHYMRLYFKFIKLLELYEDSSLNINNGEYLNLANDLIIFSKYDMSSRFKGIDEERNLVYIAVIYYILGYRFECNLILDILDMHDIENEYLKIIIYLIRNKYYKCDVLSCIKKYYIEDESNLSLIIKTLYEKELVCDTKDQTYIQIIIAILRNIQNNGFYRVISKKSKLDINIWRKFVQQSIKYDQIIYDLPKYHYDLLNDELLNIKHGYINMPTNYSKIEVIKIVIFNYLHTYQDKKIAYIHVDKDYRAINAIKEYFTEYSTRIEFIEIDSINNYSEIATDNNFIIIDDFSNVSNKYYGTRFEIMISLALKLEKRLLVLNNNYLKMDSNQLENINYNEDINRYSNIVNYYFKDGKNKELEIEYEKERFVTESYLLNKEINNKINLKGIKLNSAGDKSLLSAINLISKGYKVSIFIPQKNSAKSGINKICIKLLNLIDRLNGKILYDKNCIDDLNLLDRAELLLGRESIYMKLFRLGVIVIHSDMPQEVIEYMRYFIQCGKYKIIIGDKILTKNLSKYTDVLIINSIRINIDKSWFIIDDRLLLDLINDFSDQINKKHIIISNYKQKDIYKTKIKNIKKGLILNSFISQSLHNIELFKLNYEEEINNILDSIEYNICEYILYDYSNEFLDNLIYTNNQVDFIKEGQFVKLLNKKIDKLKSLSKDKIAVIYKSKANLSCLDMYIDLKNKYINFDDIELINYIFYNYIVVNKEYVNIISNIEYIYKLNINEDGIYNIILHWISEYDYNDIDTLTKINNLEIIFTVIEKVVRGLFVEMLCKLQNICKINDSTKLHNKLQYIKDILYNGLKENIFLEKLNYKLLDRRLTKKINLYMKKNAELYESRVETILLNIREYVDLDEFELFIIDKLIQKIK</sequence>
<evidence type="ECO:0000313" key="2">
    <source>
        <dbReference type="Proteomes" id="UP000879542"/>
    </source>
</evidence>
<evidence type="ECO:0000313" key="1">
    <source>
        <dbReference type="EMBL" id="HBH2620098.1"/>
    </source>
</evidence>